<name>A0AA38NIH3_9AGAR</name>
<evidence type="ECO:0000313" key="1">
    <source>
        <dbReference type="EMBL" id="KAJ3779733.1"/>
    </source>
</evidence>
<organism evidence="1 2">
    <name type="scientific">Lentinula aff. detonsa</name>
    <dbReference type="NCBI Taxonomy" id="2804958"/>
    <lineage>
        <taxon>Eukaryota</taxon>
        <taxon>Fungi</taxon>
        <taxon>Dikarya</taxon>
        <taxon>Basidiomycota</taxon>
        <taxon>Agaricomycotina</taxon>
        <taxon>Agaricomycetes</taxon>
        <taxon>Agaricomycetidae</taxon>
        <taxon>Agaricales</taxon>
        <taxon>Marasmiineae</taxon>
        <taxon>Omphalotaceae</taxon>
        <taxon>Lentinula</taxon>
    </lineage>
</organism>
<dbReference type="Gene3D" id="3.30.420.10">
    <property type="entry name" value="Ribonuclease H-like superfamily/Ribonuclease H"/>
    <property type="match status" value="1"/>
</dbReference>
<comment type="caution">
    <text evidence="1">The sequence shown here is derived from an EMBL/GenBank/DDBJ whole genome shotgun (WGS) entry which is preliminary data.</text>
</comment>
<feature type="non-terminal residue" evidence="1">
    <location>
        <position position="1"/>
    </location>
</feature>
<sequence length="64" mass="7247">GKLNVWGCITPWGVGRIARVKGILNSQQLTEIWQNTLITTLQDRGIPAYSIIFQQDNDPKHKSK</sequence>
<evidence type="ECO:0000313" key="2">
    <source>
        <dbReference type="Proteomes" id="UP001163798"/>
    </source>
</evidence>
<dbReference type="InterPro" id="IPR036397">
    <property type="entry name" value="RNaseH_sf"/>
</dbReference>
<evidence type="ECO:0008006" key="3">
    <source>
        <dbReference type="Google" id="ProtNLM"/>
    </source>
</evidence>
<dbReference type="AlphaFoldDB" id="A0AA38NIH3"/>
<protein>
    <recommendedName>
        <fullName evidence="3">Transposase</fullName>
    </recommendedName>
</protein>
<feature type="non-terminal residue" evidence="1">
    <location>
        <position position="64"/>
    </location>
</feature>
<proteinExistence type="predicted"/>
<dbReference type="Proteomes" id="UP001163798">
    <property type="component" value="Unassembled WGS sequence"/>
</dbReference>
<keyword evidence="2" id="KW-1185">Reference proteome</keyword>
<reference evidence="1" key="1">
    <citation type="submission" date="2022-08" db="EMBL/GenBank/DDBJ databases">
        <authorList>
            <consortium name="DOE Joint Genome Institute"/>
            <person name="Min B."/>
            <person name="Riley R."/>
            <person name="Sierra-Patev S."/>
            <person name="Naranjo-Ortiz M."/>
            <person name="Looney B."/>
            <person name="Konkel Z."/>
            <person name="Slot J.C."/>
            <person name="Sakamoto Y."/>
            <person name="Steenwyk J.L."/>
            <person name="Rokas A."/>
            <person name="Carro J."/>
            <person name="Camarero S."/>
            <person name="Ferreira P."/>
            <person name="Molpeceres G."/>
            <person name="Ruiz-Duenas F.J."/>
            <person name="Serrano A."/>
            <person name="Henrissat B."/>
            <person name="Drula E."/>
            <person name="Hughes K.W."/>
            <person name="Mata J.L."/>
            <person name="Ishikawa N.K."/>
            <person name="Vargas-Isla R."/>
            <person name="Ushijima S."/>
            <person name="Smith C.A."/>
            <person name="Ahrendt S."/>
            <person name="Andreopoulos W."/>
            <person name="He G."/>
            <person name="Labutti K."/>
            <person name="Lipzen A."/>
            <person name="Ng V."/>
            <person name="Sandor L."/>
            <person name="Barry K."/>
            <person name="Martinez A.T."/>
            <person name="Xiao Y."/>
            <person name="Gibbons J.G."/>
            <person name="Terashima K."/>
            <person name="Hibbett D.S."/>
            <person name="Grigoriev I.V."/>
        </authorList>
    </citation>
    <scope>NUCLEOTIDE SEQUENCE</scope>
    <source>
        <strain evidence="1">TFB10291</strain>
    </source>
</reference>
<gene>
    <name evidence="1" type="ORF">GGU10DRAFT_243773</name>
</gene>
<dbReference type="EMBL" id="MU794286">
    <property type="protein sequence ID" value="KAJ3779733.1"/>
    <property type="molecule type" value="Genomic_DNA"/>
</dbReference>
<dbReference type="GO" id="GO:0003676">
    <property type="term" value="F:nucleic acid binding"/>
    <property type="evidence" value="ECO:0007669"/>
    <property type="project" value="InterPro"/>
</dbReference>
<accession>A0AA38NIH3</accession>